<name>A0A9N9F2H4_9GLOM</name>
<keyword evidence="1" id="KW-0472">Membrane</keyword>
<protein>
    <submittedName>
        <fullName evidence="2">9444_t:CDS:1</fullName>
    </submittedName>
</protein>
<gene>
    <name evidence="2" type="ORF">DERYTH_LOCUS3141</name>
</gene>
<organism evidence="2 3">
    <name type="scientific">Dentiscutata erythropus</name>
    <dbReference type="NCBI Taxonomy" id="1348616"/>
    <lineage>
        <taxon>Eukaryota</taxon>
        <taxon>Fungi</taxon>
        <taxon>Fungi incertae sedis</taxon>
        <taxon>Mucoromycota</taxon>
        <taxon>Glomeromycotina</taxon>
        <taxon>Glomeromycetes</taxon>
        <taxon>Diversisporales</taxon>
        <taxon>Gigasporaceae</taxon>
        <taxon>Dentiscutata</taxon>
    </lineage>
</organism>
<dbReference type="AlphaFoldDB" id="A0A9N9F2H4"/>
<keyword evidence="1" id="KW-1133">Transmembrane helix</keyword>
<reference evidence="2" key="1">
    <citation type="submission" date="2021-06" db="EMBL/GenBank/DDBJ databases">
        <authorList>
            <person name="Kallberg Y."/>
            <person name="Tangrot J."/>
            <person name="Rosling A."/>
        </authorList>
    </citation>
    <scope>NUCLEOTIDE SEQUENCE</scope>
    <source>
        <strain evidence="2">MA453B</strain>
    </source>
</reference>
<accession>A0A9N9F2H4</accession>
<dbReference type="OrthoDB" id="10640226at2759"/>
<dbReference type="EMBL" id="CAJVPY010001073">
    <property type="protein sequence ID" value="CAG8505977.1"/>
    <property type="molecule type" value="Genomic_DNA"/>
</dbReference>
<sequence length="77" mass="8589">MFTLPSSSNKYFASTIQILDTYVSPIFTSIFQLDLDENSQLESTLHSIFISIYSIGIRVAFVIAYLTMFVGIIGKIG</sequence>
<feature type="transmembrane region" description="Helical" evidence="1">
    <location>
        <begin position="48"/>
        <end position="73"/>
    </location>
</feature>
<keyword evidence="1" id="KW-0812">Transmembrane</keyword>
<dbReference type="Proteomes" id="UP000789405">
    <property type="component" value="Unassembled WGS sequence"/>
</dbReference>
<evidence type="ECO:0000313" key="2">
    <source>
        <dbReference type="EMBL" id="CAG8505977.1"/>
    </source>
</evidence>
<evidence type="ECO:0000313" key="3">
    <source>
        <dbReference type="Proteomes" id="UP000789405"/>
    </source>
</evidence>
<keyword evidence="3" id="KW-1185">Reference proteome</keyword>
<evidence type="ECO:0000256" key="1">
    <source>
        <dbReference type="SAM" id="Phobius"/>
    </source>
</evidence>
<comment type="caution">
    <text evidence="2">The sequence shown here is derived from an EMBL/GenBank/DDBJ whole genome shotgun (WGS) entry which is preliminary data.</text>
</comment>
<proteinExistence type="predicted"/>